<proteinExistence type="predicted"/>
<keyword evidence="1" id="KW-1133">Transmembrane helix</keyword>
<keyword evidence="3" id="KW-1185">Reference proteome</keyword>
<evidence type="ECO:0000256" key="1">
    <source>
        <dbReference type="SAM" id="Phobius"/>
    </source>
</evidence>
<name>A0ABT5FD99_9GAMM</name>
<comment type="caution">
    <text evidence="2">The sequence shown here is derived from an EMBL/GenBank/DDBJ whole genome shotgun (WGS) entry which is preliminary data.</text>
</comment>
<feature type="transmembrane region" description="Helical" evidence="1">
    <location>
        <begin position="126"/>
        <end position="146"/>
    </location>
</feature>
<dbReference type="Proteomes" id="UP001528411">
    <property type="component" value="Unassembled WGS sequence"/>
</dbReference>
<dbReference type="RefSeq" id="WP_272180173.1">
    <property type="nucleotide sequence ID" value="NZ_JAQOMS010000002.1"/>
</dbReference>
<accession>A0ABT5FD99</accession>
<evidence type="ECO:0000313" key="3">
    <source>
        <dbReference type="Proteomes" id="UP001528411"/>
    </source>
</evidence>
<feature type="transmembrane region" description="Helical" evidence="1">
    <location>
        <begin position="48"/>
        <end position="68"/>
    </location>
</feature>
<keyword evidence="1" id="KW-0812">Transmembrane</keyword>
<organism evidence="2 3">
    <name type="scientific">Psychrosphaera algicola</name>
    <dbReference type="NCBI Taxonomy" id="3023714"/>
    <lineage>
        <taxon>Bacteria</taxon>
        <taxon>Pseudomonadati</taxon>
        <taxon>Pseudomonadota</taxon>
        <taxon>Gammaproteobacteria</taxon>
        <taxon>Alteromonadales</taxon>
        <taxon>Pseudoalteromonadaceae</taxon>
        <taxon>Psychrosphaera</taxon>
    </lineage>
</organism>
<keyword evidence="1" id="KW-0472">Membrane</keyword>
<dbReference type="EMBL" id="JAQOMS010000002">
    <property type="protein sequence ID" value="MDC2888576.1"/>
    <property type="molecule type" value="Genomic_DNA"/>
</dbReference>
<sequence>MNDPKVLYNEDIANIKNRQPIMTWALAVILLGIGIYLTKINFVDIEWVTRSGCLVTLLGVWSSIGGVIQERLLVSRLNIQHRLALSKAKLKLRKYNAPKEYIDKEILSIEDEFEDKLDYLKDHVRFQLGILEVSLLMAGTFIWGFGDLLFRFLLLPYIF</sequence>
<evidence type="ECO:0008006" key="4">
    <source>
        <dbReference type="Google" id="ProtNLM"/>
    </source>
</evidence>
<protein>
    <recommendedName>
        <fullName evidence="4">SMODS and SLOG-associating 2TM effector domain-containing protein</fullName>
    </recommendedName>
</protein>
<evidence type="ECO:0000313" key="2">
    <source>
        <dbReference type="EMBL" id="MDC2888576.1"/>
    </source>
</evidence>
<gene>
    <name evidence="2" type="ORF">PN838_07145</name>
</gene>
<reference evidence="2 3" key="1">
    <citation type="submission" date="2023-01" db="EMBL/GenBank/DDBJ databases">
        <title>Psychrosphaera sp. nov., isolated from marine algae.</title>
        <authorList>
            <person name="Bayburt H."/>
            <person name="Choi B.J."/>
            <person name="Kim J.M."/>
            <person name="Choi D.G."/>
            <person name="Jeon C.O."/>
        </authorList>
    </citation>
    <scope>NUCLEOTIDE SEQUENCE [LARGE SCALE GENOMIC DNA]</scope>
    <source>
        <strain evidence="2 3">G1-22</strain>
    </source>
</reference>
<feature type="transmembrane region" description="Helical" evidence="1">
    <location>
        <begin position="21"/>
        <end position="42"/>
    </location>
</feature>